<feature type="compositionally biased region" description="Basic and acidic residues" evidence="10">
    <location>
        <begin position="40"/>
        <end position="51"/>
    </location>
</feature>
<dbReference type="EMBL" id="MN245042">
    <property type="protein sequence ID" value="QIL87229.1"/>
    <property type="molecule type" value="mRNA"/>
</dbReference>
<keyword evidence="2" id="KW-0479">Metal-binding</keyword>
<proteinExistence type="evidence at transcript level"/>
<keyword evidence="4" id="KW-0862">Zinc</keyword>
<evidence type="ECO:0000256" key="1">
    <source>
        <dbReference type="ARBA" id="ARBA00004123"/>
    </source>
</evidence>
<keyword evidence="8" id="KW-0539">Nucleus</keyword>
<keyword evidence="6" id="KW-0238">DNA-binding</keyword>
<evidence type="ECO:0000256" key="8">
    <source>
        <dbReference type="ARBA" id="ARBA00023242"/>
    </source>
</evidence>
<evidence type="ECO:0000256" key="6">
    <source>
        <dbReference type="ARBA" id="ARBA00023125"/>
    </source>
</evidence>
<evidence type="ECO:0000259" key="11">
    <source>
        <dbReference type="PROSITE" id="PS51141"/>
    </source>
</evidence>
<evidence type="ECO:0000256" key="4">
    <source>
        <dbReference type="ARBA" id="ARBA00022833"/>
    </source>
</evidence>
<dbReference type="PANTHER" id="PTHR31251">
    <property type="entry name" value="SQUAMOSA PROMOTER-BINDING-LIKE PROTEIN 4"/>
    <property type="match status" value="1"/>
</dbReference>
<keyword evidence="7" id="KW-0804">Transcription</keyword>
<organism evidence="12">
    <name type="scientific">Rubus occidentalis</name>
    <name type="common">Black raspberry</name>
    <dbReference type="NCBI Taxonomy" id="75079"/>
    <lineage>
        <taxon>Eukaryota</taxon>
        <taxon>Viridiplantae</taxon>
        <taxon>Streptophyta</taxon>
        <taxon>Embryophyta</taxon>
        <taxon>Tracheophyta</taxon>
        <taxon>Spermatophyta</taxon>
        <taxon>Magnoliopsida</taxon>
        <taxon>eudicotyledons</taxon>
        <taxon>Gunneridae</taxon>
        <taxon>Pentapetalae</taxon>
        <taxon>rosids</taxon>
        <taxon>fabids</taxon>
        <taxon>Rosales</taxon>
        <taxon>Rosaceae</taxon>
        <taxon>Rosoideae</taxon>
        <taxon>Rosoideae incertae sedis</taxon>
        <taxon>Rubus</taxon>
    </lineage>
</organism>
<evidence type="ECO:0000256" key="9">
    <source>
        <dbReference type="PROSITE-ProRule" id="PRU00470"/>
    </source>
</evidence>
<dbReference type="FunFam" id="4.10.1100.10:FF:000001">
    <property type="entry name" value="Squamosa promoter-binding-like protein 14"/>
    <property type="match status" value="1"/>
</dbReference>
<dbReference type="InterPro" id="IPR004333">
    <property type="entry name" value="SBP_dom"/>
</dbReference>
<evidence type="ECO:0000256" key="10">
    <source>
        <dbReference type="SAM" id="MobiDB-lite"/>
    </source>
</evidence>
<keyword evidence="5" id="KW-0805">Transcription regulation</keyword>
<evidence type="ECO:0000256" key="5">
    <source>
        <dbReference type="ARBA" id="ARBA00023015"/>
    </source>
</evidence>
<evidence type="ECO:0000313" key="12">
    <source>
        <dbReference type="EMBL" id="QIL87229.1"/>
    </source>
</evidence>
<dbReference type="PANTHER" id="PTHR31251:SF226">
    <property type="entry name" value="SQUAMOSA PROMOTER-BINDING-LIKE PROTEIN 6"/>
    <property type="match status" value="1"/>
</dbReference>
<dbReference type="PROSITE" id="PS51141">
    <property type="entry name" value="ZF_SBP"/>
    <property type="match status" value="1"/>
</dbReference>
<keyword evidence="3 9" id="KW-0863">Zinc-finger</keyword>
<feature type="region of interest" description="Disordered" evidence="10">
    <location>
        <begin position="1"/>
        <end position="78"/>
    </location>
</feature>
<name>A0A6G8D7Z1_RUBOC</name>
<sequence length="197" mass="21996">MERQTWNEKMHNKNADEVEDDHDSDEDETSGHGSGLISIRFEENEKQKVKEAGSTGKKSGSGSGSGGRASSPPSCQAERCGADLGDAKIYHRRHKVCEFHSKAAVVMVSGARQRFCQQCSRFHELAEFDEAKRSCRRRLAGHNERRRKISGEPYGEGSSRRGIGHQYRSESTQTTTRYHMTAPAPGNSANSNHFQIR</sequence>
<protein>
    <submittedName>
        <fullName evidence="12">SPL4</fullName>
    </submittedName>
</protein>
<accession>A0A6G8D7Z1</accession>
<dbReference type="AlphaFoldDB" id="A0A6G8D7Z1"/>
<reference evidence="12" key="1">
    <citation type="submission" date="2019-07" db="EMBL/GenBank/DDBJ databases">
        <title>Identification of SPL gene family in Rubus occidentalis.</title>
        <authorList>
            <person name="Li H."/>
        </authorList>
    </citation>
    <scope>NUCLEOTIDE SEQUENCE</scope>
</reference>
<evidence type="ECO:0000256" key="7">
    <source>
        <dbReference type="ARBA" id="ARBA00023163"/>
    </source>
</evidence>
<feature type="domain" description="SBP-type" evidence="11">
    <location>
        <begin position="72"/>
        <end position="149"/>
    </location>
</feature>
<dbReference type="GO" id="GO:0005634">
    <property type="term" value="C:nucleus"/>
    <property type="evidence" value="ECO:0007669"/>
    <property type="project" value="UniProtKB-SubCell"/>
</dbReference>
<dbReference type="Pfam" id="PF03110">
    <property type="entry name" value="SBP"/>
    <property type="match status" value="1"/>
</dbReference>
<comment type="subcellular location">
    <subcellularLocation>
        <location evidence="1">Nucleus</location>
    </subcellularLocation>
</comment>
<dbReference type="Gene3D" id="4.10.1100.10">
    <property type="entry name" value="Transcription factor, SBP-box domain"/>
    <property type="match status" value="1"/>
</dbReference>
<dbReference type="InterPro" id="IPR036893">
    <property type="entry name" value="SBP_sf"/>
</dbReference>
<dbReference type="InterPro" id="IPR044817">
    <property type="entry name" value="SBP-like"/>
</dbReference>
<dbReference type="GO" id="GO:0008270">
    <property type="term" value="F:zinc ion binding"/>
    <property type="evidence" value="ECO:0007669"/>
    <property type="project" value="UniProtKB-KW"/>
</dbReference>
<dbReference type="SUPFAM" id="SSF103612">
    <property type="entry name" value="SBT domain"/>
    <property type="match status" value="1"/>
</dbReference>
<feature type="compositionally biased region" description="Acidic residues" evidence="10">
    <location>
        <begin position="17"/>
        <end position="28"/>
    </location>
</feature>
<feature type="region of interest" description="Disordered" evidence="10">
    <location>
        <begin position="142"/>
        <end position="169"/>
    </location>
</feature>
<evidence type="ECO:0000256" key="2">
    <source>
        <dbReference type="ARBA" id="ARBA00022723"/>
    </source>
</evidence>
<evidence type="ECO:0000256" key="3">
    <source>
        <dbReference type="ARBA" id="ARBA00022771"/>
    </source>
</evidence>
<dbReference type="GO" id="GO:0003677">
    <property type="term" value="F:DNA binding"/>
    <property type="evidence" value="ECO:0007669"/>
    <property type="project" value="UniProtKB-KW"/>
</dbReference>
<feature type="compositionally biased region" description="Basic and acidic residues" evidence="10">
    <location>
        <begin position="1"/>
        <end position="16"/>
    </location>
</feature>